<sequence>MKKFSKDFRCKSIRSKEVKDIIHTCHYELVAFPTKLTKVKKQIREAEEINNNSRIVSLTDLSYEINSEAFIYTSIT</sequence>
<organism evidence="1 2">
    <name type="scientific">Glomus cerebriforme</name>
    <dbReference type="NCBI Taxonomy" id="658196"/>
    <lineage>
        <taxon>Eukaryota</taxon>
        <taxon>Fungi</taxon>
        <taxon>Fungi incertae sedis</taxon>
        <taxon>Mucoromycota</taxon>
        <taxon>Glomeromycotina</taxon>
        <taxon>Glomeromycetes</taxon>
        <taxon>Glomerales</taxon>
        <taxon>Glomeraceae</taxon>
        <taxon>Glomus</taxon>
    </lineage>
</organism>
<name>A0A397TH76_9GLOM</name>
<dbReference type="Proteomes" id="UP000265703">
    <property type="component" value="Unassembled WGS sequence"/>
</dbReference>
<protein>
    <submittedName>
        <fullName evidence="1">Uncharacterized protein</fullName>
    </submittedName>
</protein>
<proteinExistence type="predicted"/>
<keyword evidence="2" id="KW-1185">Reference proteome</keyword>
<reference evidence="1 2" key="1">
    <citation type="submission" date="2018-06" db="EMBL/GenBank/DDBJ databases">
        <title>Comparative genomics reveals the genomic features of Rhizophagus irregularis, R. cerebriforme, R. diaphanum and Gigaspora rosea, and their symbiotic lifestyle signature.</title>
        <authorList>
            <person name="Morin E."/>
            <person name="San Clemente H."/>
            <person name="Chen E.C.H."/>
            <person name="De La Providencia I."/>
            <person name="Hainaut M."/>
            <person name="Kuo A."/>
            <person name="Kohler A."/>
            <person name="Murat C."/>
            <person name="Tang N."/>
            <person name="Roy S."/>
            <person name="Loubradou J."/>
            <person name="Henrissat B."/>
            <person name="Grigoriev I.V."/>
            <person name="Corradi N."/>
            <person name="Roux C."/>
            <person name="Martin F.M."/>
        </authorList>
    </citation>
    <scope>NUCLEOTIDE SEQUENCE [LARGE SCALE GENOMIC DNA]</scope>
    <source>
        <strain evidence="1 2">DAOM 227022</strain>
    </source>
</reference>
<gene>
    <name evidence="1" type="ORF">C1645_815566</name>
</gene>
<accession>A0A397TH76</accession>
<comment type="caution">
    <text evidence="1">The sequence shown here is derived from an EMBL/GenBank/DDBJ whole genome shotgun (WGS) entry which is preliminary data.</text>
</comment>
<evidence type="ECO:0000313" key="1">
    <source>
        <dbReference type="EMBL" id="RIA96266.1"/>
    </source>
</evidence>
<dbReference type="EMBL" id="QKYT01000047">
    <property type="protein sequence ID" value="RIA96266.1"/>
    <property type="molecule type" value="Genomic_DNA"/>
</dbReference>
<dbReference type="AlphaFoldDB" id="A0A397TH76"/>
<evidence type="ECO:0000313" key="2">
    <source>
        <dbReference type="Proteomes" id="UP000265703"/>
    </source>
</evidence>